<protein>
    <submittedName>
        <fullName evidence="2">Uncharacterized protein</fullName>
    </submittedName>
</protein>
<keyword evidence="1" id="KW-0812">Transmembrane</keyword>
<keyword evidence="1" id="KW-0472">Membrane</keyword>
<proteinExistence type="predicted"/>
<name>A0A449B7G1_9BACT</name>
<evidence type="ECO:0000313" key="2">
    <source>
        <dbReference type="EMBL" id="VEU76525.1"/>
    </source>
</evidence>
<accession>A0A449B7G1</accession>
<dbReference type="OrthoDB" id="401258at2"/>
<reference evidence="2 3" key="1">
    <citation type="submission" date="2019-01" db="EMBL/GenBank/DDBJ databases">
        <authorList>
            <consortium name="Pathogen Informatics"/>
        </authorList>
    </citation>
    <scope>NUCLEOTIDE SEQUENCE [LARGE SCALE GENOMIC DNA]</scope>
    <source>
        <strain evidence="2 3">NCTC10179</strain>
    </source>
</reference>
<dbReference type="AlphaFoldDB" id="A0A449B7G1"/>
<evidence type="ECO:0000256" key="1">
    <source>
        <dbReference type="SAM" id="Phobius"/>
    </source>
</evidence>
<gene>
    <name evidence="2" type="ORF">NCTC10179_00721</name>
</gene>
<sequence>MKINELPQVSEEDLNHINPGFSLVALATALPLIVEAIAPIIGLIKSSLAISGEIKDKNNSFKWDNSKKVEKTSTNTLNKYISF</sequence>
<feature type="transmembrane region" description="Helical" evidence="1">
    <location>
        <begin position="20"/>
        <end position="44"/>
    </location>
</feature>
<dbReference type="EMBL" id="LR215039">
    <property type="protein sequence ID" value="VEU76525.1"/>
    <property type="molecule type" value="Genomic_DNA"/>
</dbReference>
<dbReference type="RefSeq" id="WP_036435283.1">
    <property type="nucleotide sequence ID" value="NZ_LR215039.1"/>
</dbReference>
<keyword evidence="3" id="KW-1185">Reference proteome</keyword>
<dbReference type="KEGG" id="mcou:NCTC10179_00721"/>
<keyword evidence="1" id="KW-1133">Transmembrane helix</keyword>
<evidence type="ECO:0000313" key="3">
    <source>
        <dbReference type="Proteomes" id="UP000289497"/>
    </source>
</evidence>
<organism evidence="2 3">
    <name type="scientific">Mycoplasmopsis columboralis</name>
    <dbReference type="NCBI Taxonomy" id="171282"/>
    <lineage>
        <taxon>Bacteria</taxon>
        <taxon>Bacillati</taxon>
        <taxon>Mycoplasmatota</taxon>
        <taxon>Mycoplasmoidales</taxon>
        <taxon>Metamycoplasmataceae</taxon>
        <taxon>Mycoplasmopsis</taxon>
    </lineage>
</organism>
<dbReference type="Proteomes" id="UP000289497">
    <property type="component" value="Chromosome"/>
</dbReference>